<dbReference type="RefSeq" id="WP_177719951.1">
    <property type="nucleotide sequence ID" value="NZ_JACRSQ010000053.1"/>
</dbReference>
<dbReference type="AlphaFoldDB" id="A0A926DTU9"/>
<dbReference type="Gene3D" id="1.10.1200.10">
    <property type="entry name" value="ACP-like"/>
    <property type="match status" value="1"/>
</dbReference>
<name>A0A926DTU9_9FIRM</name>
<gene>
    <name evidence="2" type="ORF">H8730_16735</name>
</gene>
<feature type="domain" description="Carrier" evidence="1">
    <location>
        <begin position="7"/>
        <end position="84"/>
    </location>
</feature>
<proteinExistence type="predicted"/>
<comment type="caution">
    <text evidence="2">The sequence shown here is derived from an EMBL/GenBank/DDBJ whole genome shotgun (WGS) entry which is preliminary data.</text>
</comment>
<keyword evidence="3" id="KW-1185">Reference proteome</keyword>
<accession>A0A926DTU9</accession>
<dbReference type="InterPro" id="IPR009081">
    <property type="entry name" value="PP-bd_ACP"/>
</dbReference>
<organism evidence="2 3">
    <name type="scientific">Bianquea renquensis</name>
    <dbReference type="NCBI Taxonomy" id="2763661"/>
    <lineage>
        <taxon>Bacteria</taxon>
        <taxon>Bacillati</taxon>
        <taxon>Bacillota</taxon>
        <taxon>Clostridia</taxon>
        <taxon>Eubacteriales</taxon>
        <taxon>Bianqueaceae</taxon>
        <taxon>Bianquea</taxon>
    </lineage>
</organism>
<dbReference type="Proteomes" id="UP000657006">
    <property type="component" value="Unassembled WGS sequence"/>
</dbReference>
<dbReference type="EMBL" id="JACRSQ010000053">
    <property type="protein sequence ID" value="MBC8545183.1"/>
    <property type="molecule type" value="Genomic_DNA"/>
</dbReference>
<dbReference type="PROSITE" id="PS50075">
    <property type="entry name" value="CARRIER"/>
    <property type="match status" value="1"/>
</dbReference>
<reference evidence="2" key="1">
    <citation type="submission" date="2020-08" db="EMBL/GenBank/DDBJ databases">
        <title>Genome public.</title>
        <authorList>
            <person name="Liu C."/>
            <person name="Sun Q."/>
        </authorList>
    </citation>
    <scope>NUCLEOTIDE SEQUENCE</scope>
    <source>
        <strain evidence="2">NSJ-32</strain>
    </source>
</reference>
<evidence type="ECO:0000313" key="3">
    <source>
        <dbReference type="Proteomes" id="UP000657006"/>
    </source>
</evidence>
<evidence type="ECO:0000313" key="2">
    <source>
        <dbReference type="EMBL" id="MBC8545183.1"/>
    </source>
</evidence>
<dbReference type="InterPro" id="IPR036736">
    <property type="entry name" value="ACP-like_sf"/>
</dbReference>
<dbReference type="SUPFAM" id="SSF47336">
    <property type="entry name" value="ACP-like"/>
    <property type="match status" value="1"/>
</dbReference>
<evidence type="ECO:0000259" key="1">
    <source>
        <dbReference type="PROSITE" id="PS50075"/>
    </source>
</evidence>
<protein>
    <submittedName>
        <fullName evidence="2">Acyl carrier protein</fullName>
    </submittedName>
</protein>
<dbReference type="Pfam" id="PF00550">
    <property type="entry name" value="PP-binding"/>
    <property type="match status" value="1"/>
</dbReference>
<sequence length="84" mass="9776">MVAKYGDIRAQIAQIIADNLEGEETLEQLKENDDLTELEINSILFIKIIIGIENQFNIEFDDEALDYSKFVSMENLIYYVQEKL</sequence>